<dbReference type="EMBL" id="CP051682">
    <property type="protein sequence ID" value="QJD97318.1"/>
    <property type="molecule type" value="Genomic_DNA"/>
</dbReference>
<proteinExistence type="predicted"/>
<dbReference type="SUPFAM" id="SSF160631">
    <property type="entry name" value="SMI1/KNR4-like"/>
    <property type="match status" value="1"/>
</dbReference>
<reference evidence="2 3" key="1">
    <citation type="submission" date="2020-04" db="EMBL/GenBank/DDBJ databases">
        <title>Genome sequencing of novel species.</title>
        <authorList>
            <person name="Heo J."/>
            <person name="Kim S.-J."/>
            <person name="Kim J.-S."/>
            <person name="Hong S.-B."/>
            <person name="Kwon S.-W."/>
        </authorList>
    </citation>
    <scope>NUCLEOTIDE SEQUENCE [LARGE SCALE GENOMIC DNA]</scope>
    <source>
        <strain evidence="2 3">F39-2</strain>
    </source>
</reference>
<dbReference type="InterPro" id="IPR037883">
    <property type="entry name" value="Knr4/Smi1-like_sf"/>
</dbReference>
<keyword evidence="3" id="KW-1185">Reference proteome</keyword>
<dbReference type="Gene3D" id="3.40.1580.10">
    <property type="entry name" value="SMI1/KNR4-like"/>
    <property type="match status" value="1"/>
</dbReference>
<dbReference type="Pfam" id="PF09346">
    <property type="entry name" value="SMI1_KNR4"/>
    <property type="match status" value="1"/>
</dbReference>
<evidence type="ECO:0000313" key="3">
    <source>
        <dbReference type="Proteomes" id="UP000503278"/>
    </source>
</evidence>
<feature type="domain" description="Knr4/Smi1-like" evidence="1">
    <location>
        <begin position="29"/>
        <end position="161"/>
    </location>
</feature>
<name>A0A7L5E3Y2_9SPHI</name>
<dbReference type="RefSeq" id="WP_169609388.1">
    <property type="nucleotide sequence ID" value="NZ_CP051682.1"/>
</dbReference>
<dbReference type="Proteomes" id="UP000503278">
    <property type="component" value="Chromosome"/>
</dbReference>
<protein>
    <submittedName>
        <fullName evidence="2">SMI1/KNR4 family protein</fullName>
    </submittedName>
</protein>
<evidence type="ECO:0000313" key="2">
    <source>
        <dbReference type="EMBL" id="QJD97318.1"/>
    </source>
</evidence>
<dbReference type="AlphaFoldDB" id="A0A7L5E3Y2"/>
<sequence length="193" mass="22209">MNSITTSFRAILCKQRELGYHFPNIVRTPATLEDIGQTEEALHLAFNEELKELYQFADGSNIDQVTPSGLTGLIPIHNFLSLQDAVTYYRQSMKFENSFYNHEQDFAPGKQLFPFLEDGAGNCYWVDLNEGFLNYGRIYWTNTFGREPDYTYRSLTSMFEVIAEAHETGIISLDEEGYLDCDFKAFDKLSEGR</sequence>
<gene>
    <name evidence="2" type="ORF">HH214_16300</name>
</gene>
<dbReference type="InterPro" id="IPR018958">
    <property type="entry name" value="Knr4/Smi1-like_dom"/>
</dbReference>
<accession>A0A7L5E3Y2</accession>
<dbReference type="KEGG" id="mrob:HH214_16300"/>
<evidence type="ECO:0000259" key="1">
    <source>
        <dbReference type="SMART" id="SM00860"/>
    </source>
</evidence>
<dbReference type="SMART" id="SM00860">
    <property type="entry name" value="SMI1_KNR4"/>
    <property type="match status" value="1"/>
</dbReference>
<organism evidence="2 3">
    <name type="scientific">Mucilaginibacter robiniae</name>
    <dbReference type="NCBI Taxonomy" id="2728022"/>
    <lineage>
        <taxon>Bacteria</taxon>
        <taxon>Pseudomonadati</taxon>
        <taxon>Bacteroidota</taxon>
        <taxon>Sphingobacteriia</taxon>
        <taxon>Sphingobacteriales</taxon>
        <taxon>Sphingobacteriaceae</taxon>
        <taxon>Mucilaginibacter</taxon>
    </lineage>
</organism>